<feature type="region of interest" description="Disordered" evidence="1">
    <location>
        <begin position="46"/>
        <end position="158"/>
    </location>
</feature>
<dbReference type="KEGG" id="kqi:F1D05_24160"/>
<feature type="compositionally biased region" description="Low complexity" evidence="1">
    <location>
        <begin position="106"/>
        <end position="131"/>
    </location>
</feature>
<keyword evidence="2" id="KW-1133">Transmembrane helix</keyword>
<keyword evidence="2" id="KW-0812">Transmembrane</keyword>
<keyword evidence="4" id="KW-1185">Reference proteome</keyword>
<evidence type="ECO:0000313" key="3">
    <source>
        <dbReference type="EMBL" id="QNE20437.1"/>
    </source>
</evidence>
<protein>
    <submittedName>
        <fullName evidence="3">Uncharacterized protein</fullName>
    </submittedName>
</protein>
<evidence type="ECO:0000256" key="1">
    <source>
        <dbReference type="SAM" id="MobiDB-lite"/>
    </source>
</evidence>
<accession>A0A7G6X2H2</accession>
<gene>
    <name evidence="3" type="ORF">F1D05_24160</name>
</gene>
<sequence>MKSPSTRSPVFVDSTGQRHRRIRRTAVWLAVPAVGYLVLLTSSLLGGPRVDTPLIPLPEAAKHQPAPRVTPGPIRAVETPEPGETARSSTEPTAGDHPTQPPPAGPASTQPTTTAQPTTTPQPTSSVTPTITPGPPEQTPGHGKPTAPPGRTKSPSKP</sequence>
<evidence type="ECO:0000256" key="2">
    <source>
        <dbReference type="SAM" id="Phobius"/>
    </source>
</evidence>
<keyword evidence="2" id="KW-0472">Membrane</keyword>
<dbReference type="AlphaFoldDB" id="A0A7G6X2H2"/>
<dbReference type="RefSeq" id="WP_185442685.1">
    <property type="nucleotide sequence ID" value="NZ_CP043661.1"/>
</dbReference>
<dbReference type="Proteomes" id="UP000515563">
    <property type="component" value="Chromosome"/>
</dbReference>
<feature type="transmembrane region" description="Helical" evidence="2">
    <location>
        <begin position="26"/>
        <end position="46"/>
    </location>
</feature>
<reference evidence="3 4" key="2">
    <citation type="journal article" date="2020" name="Microbiol. Resour. Announc.">
        <title>Antarctic desert soil bacteria exhibit high novel natural product potential, evaluated through long-read genome sequencing and comparative genomics.</title>
        <authorList>
            <person name="Benaud N."/>
            <person name="Edwards R.J."/>
            <person name="Amos T.G."/>
            <person name="D'Agostino P.M."/>
            <person name="Gutierrez-Chavez C."/>
            <person name="Montgomery K."/>
            <person name="Nicetic I."/>
            <person name="Ferrari B.C."/>
        </authorList>
    </citation>
    <scope>NUCLEOTIDE SEQUENCE [LARGE SCALE GENOMIC DNA]</scope>
    <source>
        <strain evidence="3 4">SPB151</strain>
    </source>
</reference>
<name>A0A7G6X2H2_9ACTN</name>
<organism evidence="3 4">
    <name type="scientific">Kribbella qitaiheensis</name>
    <dbReference type="NCBI Taxonomy" id="1544730"/>
    <lineage>
        <taxon>Bacteria</taxon>
        <taxon>Bacillati</taxon>
        <taxon>Actinomycetota</taxon>
        <taxon>Actinomycetes</taxon>
        <taxon>Propionibacteriales</taxon>
        <taxon>Kribbellaceae</taxon>
        <taxon>Kribbella</taxon>
    </lineage>
</organism>
<dbReference type="EMBL" id="CP043661">
    <property type="protein sequence ID" value="QNE20437.1"/>
    <property type="molecule type" value="Genomic_DNA"/>
</dbReference>
<proteinExistence type="predicted"/>
<reference evidence="4" key="1">
    <citation type="submission" date="2019-09" db="EMBL/GenBank/DDBJ databases">
        <title>Antimicrobial potential of Antarctic Bacteria.</title>
        <authorList>
            <person name="Benaud N."/>
            <person name="Edwards R.J."/>
            <person name="Ferrari B.C."/>
        </authorList>
    </citation>
    <scope>NUCLEOTIDE SEQUENCE [LARGE SCALE GENOMIC DNA]</scope>
    <source>
        <strain evidence="4">SPB151</strain>
    </source>
</reference>
<evidence type="ECO:0000313" key="4">
    <source>
        <dbReference type="Proteomes" id="UP000515563"/>
    </source>
</evidence>